<accession>A0ABY9WY79</accession>
<name>A0ABY9WY79_9BACT</name>
<dbReference type="Pfam" id="PF26607">
    <property type="entry name" value="DUF8189"/>
    <property type="match status" value="1"/>
</dbReference>
<gene>
    <name evidence="3" type="ORF">F0U60_31100</name>
</gene>
<evidence type="ECO:0000256" key="1">
    <source>
        <dbReference type="SAM" id="SignalP"/>
    </source>
</evidence>
<dbReference type="InterPro" id="IPR058502">
    <property type="entry name" value="PLL-like_beta-prop"/>
</dbReference>
<feature type="domain" description="PLL-like beta propeller" evidence="2">
    <location>
        <begin position="200"/>
        <end position="392"/>
    </location>
</feature>
<dbReference type="SUPFAM" id="SSF89372">
    <property type="entry name" value="Fucose-specific lectin"/>
    <property type="match status" value="2"/>
</dbReference>
<sequence length="400" mass="44156">MRLNTPLILLATLTFATAWADTPAVSSNNPIPLVNGSDVHLFYRATDQNLHHIMWSPTLTYQDQLSGNGTTPAPSLTGSPVSMLYTFEGTPQTHVFYRGADLNIYHIWDTNNWDQWAGPGSPLGTAQAAGDPATMVTVTNNIRQAHIFYLTYANTIMHVRWDPISSFVSDVWNGPHPHAKTHAPDAAGNPATMVYGVNGEEQHIFYRGADNNIYHVWHASGGYYWDQWAGPGGRTSAPAASGDPVTLVYTNPSNVQEAHIFYRTVNNNIHHIVWSPVSGFHHDVWNDLSRPSAGKPTVVVDGQTQHMFYRGTDTNIYHVSWDPSRGFLREQWTGPGAPTAALPASGDPAAMLYLFNNSDPEVHIFYRDIDGNASHIWDRTKFDRWTGPGGLTDAPPIASN</sequence>
<dbReference type="Gene3D" id="2.120.10.70">
    <property type="entry name" value="Fucose-specific lectin"/>
    <property type="match status" value="2"/>
</dbReference>
<feature type="chain" id="PRO_5045623685" description="PLL-like beta propeller domain-containing protein" evidence="1">
    <location>
        <begin position="21"/>
        <end position="400"/>
    </location>
</feature>
<dbReference type="Proteomes" id="UP001611383">
    <property type="component" value="Chromosome"/>
</dbReference>
<evidence type="ECO:0000313" key="4">
    <source>
        <dbReference type="Proteomes" id="UP001611383"/>
    </source>
</evidence>
<dbReference type="EMBL" id="CP043494">
    <property type="protein sequence ID" value="WNG48094.1"/>
    <property type="molecule type" value="Genomic_DNA"/>
</dbReference>
<evidence type="ECO:0000313" key="3">
    <source>
        <dbReference type="EMBL" id="WNG48094.1"/>
    </source>
</evidence>
<dbReference type="RefSeq" id="WP_395805185.1">
    <property type="nucleotide sequence ID" value="NZ_CP043494.1"/>
</dbReference>
<keyword evidence="1" id="KW-0732">Signal</keyword>
<evidence type="ECO:0000259" key="2">
    <source>
        <dbReference type="Pfam" id="PF26607"/>
    </source>
</evidence>
<protein>
    <recommendedName>
        <fullName evidence="2">PLL-like beta propeller domain-containing protein</fullName>
    </recommendedName>
</protein>
<keyword evidence="4" id="KW-1185">Reference proteome</keyword>
<proteinExistence type="predicted"/>
<feature type="signal peptide" evidence="1">
    <location>
        <begin position="1"/>
        <end position="20"/>
    </location>
</feature>
<reference evidence="3 4" key="1">
    <citation type="submission" date="2019-08" db="EMBL/GenBank/DDBJ databases">
        <title>Archangium and Cystobacter genomes.</title>
        <authorList>
            <person name="Chen I.-C.K."/>
            <person name="Wielgoss S."/>
        </authorList>
    </citation>
    <scope>NUCLEOTIDE SEQUENCE [LARGE SCALE GENOMIC DNA]</scope>
    <source>
        <strain evidence="3 4">Cbm 6</strain>
    </source>
</reference>
<organism evidence="3 4">
    <name type="scientific">Archangium minus</name>
    <dbReference type="NCBI Taxonomy" id="83450"/>
    <lineage>
        <taxon>Bacteria</taxon>
        <taxon>Pseudomonadati</taxon>
        <taxon>Myxococcota</taxon>
        <taxon>Myxococcia</taxon>
        <taxon>Myxococcales</taxon>
        <taxon>Cystobacterineae</taxon>
        <taxon>Archangiaceae</taxon>
        <taxon>Archangium</taxon>
    </lineage>
</organism>